<dbReference type="HOGENOM" id="CLU_103238_0_0_6"/>
<dbReference type="STRING" id="216142.LT40_03060"/>
<dbReference type="KEGG" id="prh:LT40_03060"/>
<name>A0A089ZPT3_9PSED</name>
<accession>A0A089ZPT3</accession>
<keyword evidence="3" id="KW-1185">Reference proteome</keyword>
<dbReference type="OrthoDB" id="7630309at2"/>
<reference evidence="2 3" key="1">
    <citation type="journal article" date="2015" name="J. Biotechnol.">
        <title>Complete genome sequence of Pseudomonas rhizosphaerae IH5T (=DSM 16299T), a phosphate-solubilizing rhizobacterium for bacterial biofertilizer.</title>
        <authorList>
            <person name="Kwak Y."/>
            <person name="Jung B.K."/>
            <person name="Shin J.H."/>
        </authorList>
    </citation>
    <scope>NUCLEOTIDE SEQUENCE [LARGE SCALE GENOMIC DNA]</scope>
    <source>
        <strain evidence="2">DSM 16299</strain>
    </source>
</reference>
<dbReference type="Gene3D" id="2.60.40.10">
    <property type="entry name" value="Immunoglobulins"/>
    <property type="match status" value="1"/>
</dbReference>
<feature type="chain" id="PRO_5001852660" evidence="1">
    <location>
        <begin position="18"/>
        <end position="241"/>
    </location>
</feature>
<dbReference type="eggNOG" id="COG3121">
    <property type="taxonomic scope" value="Bacteria"/>
</dbReference>
<dbReference type="InterPro" id="IPR013783">
    <property type="entry name" value="Ig-like_fold"/>
</dbReference>
<dbReference type="SUPFAM" id="SSF49354">
    <property type="entry name" value="PapD-like"/>
    <property type="match status" value="1"/>
</dbReference>
<evidence type="ECO:0000313" key="3">
    <source>
        <dbReference type="Proteomes" id="UP000029499"/>
    </source>
</evidence>
<evidence type="ECO:0000313" key="2">
    <source>
        <dbReference type="EMBL" id="AIS16431.1"/>
    </source>
</evidence>
<dbReference type="AlphaFoldDB" id="A0A089ZPT3"/>
<organism evidence="2 3">
    <name type="scientific">Pseudomonas rhizosphaerae</name>
    <dbReference type="NCBI Taxonomy" id="216142"/>
    <lineage>
        <taxon>Bacteria</taxon>
        <taxon>Pseudomonadati</taxon>
        <taxon>Pseudomonadota</taxon>
        <taxon>Gammaproteobacteria</taxon>
        <taxon>Pseudomonadales</taxon>
        <taxon>Pseudomonadaceae</taxon>
        <taxon>Pseudomonas</taxon>
    </lineage>
</organism>
<proteinExistence type="predicted"/>
<evidence type="ECO:0000256" key="1">
    <source>
        <dbReference type="SAM" id="SignalP"/>
    </source>
</evidence>
<gene>
    <name evidence="2" type="ORF">LT40_03060</name>
</gene>
<dbReference type="Proteomes" id="UP000029499">
    <property type="component" value="Chromosome"/>
</dbReference>
<dbReference type="EMBL" id="CP009533">
    <property type="protein sequence ID" value="AIS16431.1"/>
    <property type="molecule type" value="Genomic_DNA"/>
</dbReference>
<protein>
    <submittedName>
        <fullName evidence="2">Pilus assembly protein</fullName>
    </submittedName>
</protein>
<dbReference type="InterPro" id="IPR008962">
    <property type="entry name" value="PapD-like_sf"/>
</dbReference>
<dbReference type="RefSeq" id="WP_043186329.1">
    <property type="nucleotide sequence ID" value="NZ_CP009533.1"/>
</dbReference>
<sequence>MRHLLLLLALGTPAAHAGPELNIGSLYEYLDEGRSTSLKRIYNNGDHTAFVKVTVAELVYGADGKATEVSLDGLPAGERSLIASPARLIVPAQGMQQVRLLYRGKREAERYYRLRFIPVLPEASDGFGLNAEQAKQYDEALTAGVNILAGFGAVVFVKPTPTRYVTDVVHEANSFVIPNDGNATLVIDHFNDCAPDGKDCKPPTKHHVRPGKRLTFDKEAGRVYRFVLEKGQERQEVQFNG</sequence>
<feature type="signal peptide" evidence="1">
    <location>
        <begin position="1"/>
        <end position="17"/>
    </location>
</feature>
<keyword evidence="1" id="KW-0732">Signal</keyword>